<evidence type="ECO:0000256" key="1">
    <source>
        <dbReference type="SAM" id="Coils"/>
    </source>
</evidence>
<proteinExistence type="predicted"/>
<accession>A0A5J4W775</accession>
<dbReference type="EMBL" id="SNRW01003257">
    <property type="protein sequence ID" value="KAA6390329.1"/>
    <property type="molecule type" value="Genomic_DNA"/>
</dbReference>
<name>A0A5J4W775_9EUKA</name>
<comment type="caution">
    <text evidence="3">The sequence shown here is derived from an EMBL/GenBank/DDBJ whole genome shotgun (WGS) entry which is preliminary data.</text>
</comment>
<protein>
    <submittedName>
        <fullName evidence="3">Uncharacterized protein</fullName>
    </submittedName>
</protein>
<dbReference type="Proteomes" id="UP000324800">
    <property type="component" value="Unassembled WGS sequence"/>
</dbReference>
<feature type="non-terminal residue" evidence="3">
    <location>
        <position position="262"/>
    </location>
</feature>
<gene>
    <name evidence="3" type="ORF">EZS28_014146</name>
</gene>
<feature type="coiled-coil region" evidence="1">
    <location>
        <begin position="217"/>
        <end position="244"/>
    </location>
</feature>
<reference evidence="3 4" key="1">
    <citation type="submission" date="2019-03" db="EMBL/GenBank/DDBJ databases">
        <title>Single cell metagenomics reveals metabolic interactions within the superorganism composed of flagellate Streblomastix strix and complex community of Bacteroidetes bacteria on its surface.</title>
        <authorList>
            <person name="Treitli S.C."/>
            <person name="Kolisko M."/>
            <person name="Husnik F."/>
            <person name="Keeling P."/>
            <person name="Hampl V."/>
        </authorList>
    </citation>
    <scope>NUCLEOTIDE SEQUENCE [LARGE SCALE GENOMIC DNA]</scope>
    <source>
        <strain evidence="3">ST1C</strain>
    </source>
</reference>
<evidence type="ECO:0000256" key="2">
    <source>
        <dbReference type="SAM" id="MobiDB-lite"/>
    </source>
</evidence>
<keyword evidence="1" id="KW-0175">Coiled coil</keyword>
<feature type="compositionally biased region" description="Basic residues" evidence="2">
    <location>
        <begin position="140"/>
        <end position="163"/>
    </location>
</feature>
<sequence length="262" mass="31474">MEDQEKMDLEDETCNIELLQLNDKVDEREIKYKINSYCRLNRITIDGMEIKEIKQFKDARNAEISFTDPEDAKLIFHAIKDQEIRFEDEQNQMKKKKKKKILQQQPNTESSDESENQFGNEQCKQVNDIEDINQIDQQKLTRKEKKKFQKKQKKNNKQMKRKDIKCDIQQKSECEESEEKEDEDIMLPIIVRYVRPFEIAVSKGEVQRQKKIKRQDKSDFELRREQLTRELDELKSLLPESDNELNEDDAKLIFHAIKDQEI</sequence>
<evidence type="ECO:0000313" key="3">
    <source>
        <dbReference type="EMBL" id="KAA6390329.1"/>
    </source>
</evidence>
<evidence type="ECO:0000313" key="4">
    <source>
        <dbReference type="Proteomes" id="UP000324800"/>
    </source>
</evidence>
<feature type="compositionally biased region" description="Polar residues" evidence="2">
    <location>
        <begin position="116"/>
        <end position="125"/>
    </location>
</feature>
<dbReference type="AlphaFoldDB" id="A0A5J4W775"/>
<feature type="region of interest" description="Disordered" evidence="2">
    <location>
        <begin position="90"/>
        <end position="164"/>
    </location>
</feature>
<organism evidence="3 4">
    <name type="scientific">Streblomastix strix</name>
    <dbReference type="NCBI Taxonomy" id="222440"/>
    <lineage>
        <taxon>Eukaryota</taxon>
        <taxon>Metamonada</taxon>
        <taxon>Preaxostyla</taxon>
        <taxon>Oxymonadida</taxon>
        <taxon>Streblomastigidae</taxon>
        <taxon>Streblomastix</taxon>
    </lineage>
</organism>